<evidence type="ECO:0000256" key="1">
    <source>
        <dbReference type="ARBA" id="ARBA00038476"/>
    </source>
</evidence>
<sequence length="302" mass="34327">MPPTTMNRIMLALPPPMLQYAANMISFYFQHVRPHQATFYKHLRRLALLALLLNCKSLPGVFHARMGFRIAAVQWDSLRHRRGFSIKPTETSVVRQRVWVDDLDLNFHLANSAYGKSCDYARVKYVTSLLGPSALPFHPMRKITFALSGNQYLYKKEIRLFQVFEIRTRLLAWNPTWFVIEHRMYTLSPSSSSSSKNNNNKNKSSSSPKEEQTLCAISISKLTLKYAGGGAKKNKTIPFLEALEMVGHDVRALKVLEAKSDGGNVVLWPKHELEFRSFDGWNDRGAAVGNALELCEHMLAQG</sequence>
<dbReference type="Proteomes" id="UP000738325">
    <property type="component" value="Unassembled WGS sequence"/>
</dbReference>
<dbReference type="InterPro" id="IPR029069">
    <property type="entry name" value="HotDog_dom_sf"/>
</dbReference>
<accession>A0A9P6R7X2</accession>
<feature type="compositionally biased region" description="Low complexity" evidence="2">
    <location>
        <begin position="188"/>
        <end position="207"/>
    </location>
</feature>
<reference evidence="3" key="1">
    <citation type="journal article" date="2020" name="Fungal Divers.">
        <title>Resolving the Mortierellaceae phylogeny through synthesis of multi-gene phylogenetics and phylogenomics.</title>
        <authorList>
            <person name="Vandepol N."/>
            <person name="Liber J."/>
            <person name="Desiro A."/>
            <person name="Na H."/>
            <person name="Kennedy M."/>
            <person name="Barry K."/>
            <person name="Grigoriev I.V."/>
            <person name="Miller A.N."/>
            <person name="O'Donnell K."/>
            <person name="Stajich J.E."/>
            <person name="Bonito G."/>
        </authorList>
    </citation>
    <scope>NUCLEOTIDE SEQUENCE</scope>
    <source>
        <strain evidence="3">REB-010B</strain>
    </source>
</reference>
<dbReference type="SUPFAM" id="SSF54637">
    <property type="entry name" value="Thioesterase/thiol ester dehydrase-isomerase"/>
    <property type="match status" value="1"/>
</dbReference>
<evidence type="ECO:0000256" key="2">
    <source>
        <dbReference type="SAM" id="MobiDB-lite"/>
    </source>
</evidence>
<keyword evidence="4" id="KW-1185">Reference proteome</keyword>
<dbReference type="InterPro" id="IPR051490">
    <property type="entry name" value="THEM6_lcsJ_thioesterase"/>
</dbReference>
<evidence type="ECO:0000313" key="3">
    <source>
        <dbReference type="EMBL" id="KAG0314364.1"/>
    </source>
</evidence>
<dbReference type="PANTHER" id="PTHR12475:SF4">
    <property type="entry name" value="PROTEIN THEM6"/>
    <property type="match status" value="1"/>
</dbReference>
<evidence type="ECO:0000313" key="4">
    <source>
        <dbReference type="Proteomes" id="UP000738325"/>
    </source>
</evidence>
<dbReference type="CDD" id="cd00586">
    <property type="entry name" value="4HBT"/>
    <property type="match status" value="1"/>
</dbReference>
<name>A0A9P6R7X2_9FUNG</name>
<comment type="similarity">
    <text evidence="1">Belongs to the lcsJ thioesterase family.</text>
</comment>
<dbReference type="Gene3D" id="3.10.129.10">
    <property type="entry name" value="Hotdog Thioesterase"/>
    <property type="match status" value="1"/>
</dbReference>
<dbReference type="Pfam" id="PF13279">
    <property type="entry name" value="4HBT_2"/>
    <property type="match status" value="1"/>
</dbReference>
<protein>
    <submittedName>
        <fullName evidence="3">Uncharacterized protein</fullName>
    </submittedName>
</protein>
<dbReference type="EMBL" id="JAAAIP010000620">
    <property type="protein sequence ID" value="KAG0314364.1"/>
    <property type="molecule type" value="Genomic_DNA"/>
</dbReference>
<proteinExistence type="inferred from homology"/>
<dbReference type="OrthoDB" id="265761at2759"/>
<comment type="caution">
    <text evidence="3">The sequence shown here is derived from an EMBL/GenBank/DDBJ whole genome shotgun (WGS) entry which is preliminary data.</text>
</comment>
<gene>
    <name evidence="3" type="ORF">BGZ99_008193</name>
</gene>
<feature type="region of interest" description="Disordered" evidence="2">
    <location>
        <begin position="188"/>
        <end position="209"/>
    </location>
</feature>
<organism evidence="3 4">
    <name type="scientific">Dissophora globulifera</name>
    <dbReference type="NCBI Taxonomy" id="979702"/>
    <lineage>
        <taxon>Eukaryota</taxon>
        <taxon>Fungi</taxon>
        <taxon>Fungi incertae sedis</taxon>
        <taxon>Mucoromycota</taxon>
        <taxon>Mortierellomycotina</taxon>
        <taxon>Mortierellomycetes</taxon>
        <taxon>Mortierellales</taxon>
        <taxon>Mortierellaceae</taxon>
        <taxon>Dissophora</taxon>
    </lineage>
</organism>
<dbReference type="AlphaFoldDB" id="A0A9P6R7X2"/>
<dbReference type="PANTHER" id="PTHR12475">
    <property type="match status" value="1"/>
</dbReference>